<evidence type="ECO:0000256" key="1">
    <source>
        <dbReference type="SAM" id="MobiDB-lite"/>
    </source>
</evidence>
<keyword evidence="3" id="KW-1185">Reference proteome</keyword>
<dbReference type="GeneID" id="16072210"/>
<dbReference type="Proteomes" id="UP000007799">
    <property type="component" value="Unassembled WGS sequence"/>
</dbReference>
<evidence type="ECO:0000313" key="3">
    <source>
        <dbReference type="Proteomes" id="UP000007799"/>
    </source>
</evidence>
<dbReference type="KEGG" id="sre:PTSG_07844"/>
<accession>F2UGH8</accession>
<evidence type="ECO:0000313" key="2">
    <source>
        <dbReference type="EMBL" id="EGD75728.1"/>
    </source>
</evidence>
<dbReference type="AlphaFoldDB" id="F2UGH8"/>
<dbReference type="RefSeq" id="XP_004991649.1">
    <property type="nucleotide sequence ID" value="XM_004991592.1"/>
</dbReference>
<feature type="region of interest" description="Disordered" evidence="1">
    <location>
        <begin position="362"/>
        <end position="432"/>
    </location>
</feature>
<name>F2UGH8_SALR5</name>
<feature type="compositionally biased region" description="Acidic residues" evidence="1">
    <location>
        <begin position="407"/>
        <end position="424"/>
    </location>
</feature>
<gene>
    <name evidence="2" type="ORF">PTSG_07844</name>
</gene>
<reference evidence="2" key="1">
    <citation type="submission" date="2009-08" db="EMBL/GenBank/DDBJ databases">
        <title>Annotation of Salpingoeca rosetta.</title>
        <authorList>
            <consortium name="The Broad Institute Genome Sequencing Platform"/>
            <person name="Russ C."/>
            <person name="Cuomo C."/>
            <person name="Burger G."/>
            <person name="Gray M.W."/>
            <person name="Holland P.W.H."/>
            <person name="King N."/>
            <person name="Lang F.B.F."/>
            <person name="Roger A.J."/>
            <person name="Ruiz-Trillo I."/>
            <person name="Young S.K."/>
            <person name="Zeng Q."/>
            <person name="Gargeya S."/>
            <person name="Alvarado L."/>
            <person name="Berlin A."/>
            <person name="Chapman S.B."/>
            <person name="Chen Z."/>
            <person name="Freedman E."/>
            <person name="Gellesch M."/>
            <person name="Goldberg J."/>
            <person name="Griggs A."/>
            <person name="Gujja S."/>
            <person name="Heilman E."/>
            <person name="Heiman D."/>
            <person name="Howarth C."/>
            <person name="Mehta T."/>
            <person name="Neiman D."/>
            <person name="Pearson M."/>
            <person name="Roberts A."/>
            <person name="Saif S."/>
            <person name="Shea T."/>
            <person name="Shenoy N."/>
            <person name="Sisk P."/>
            <person name="Stolte C."/>
            <person name="Sykes S."/>
            <person name="White J."/>
            <person name="Yandava C."/>
            <person name="Haas B."/>
            <person name="Nusbaum C."/>
            <person name="Birren B."/>
        </authorList>
    </citation>
    <scope>NUCLEOTIDE SEQUENCE [LARGE SCALE GENOMIC DNA]</scope>
    <source>
        <strain evidence="2">ATCC 50818</strain>
    </source>
</reference>
<protein>
    <submittedName>
        <fullName evidence="2">Uncharacterized protein</fullName>
    </submittedName>
</protein>
<dbReference type="InParanoid" id="F2UGH8"/>
<dbReference type="EMBL" id="GL832973">
    <property type="protein sequence ID" value="EGD75728.1"/>
    <property type="molecule type" value="Genomic_DNA"/>
</dbReference>
<sequence>MLRRLASILARGSPEPRTEEEPPDEHVVIPPSVQAFYPTHFLNDYVQDEPAPFPLHKDDDSSRWLRLTLLRARYEAYLDYDISSNLPDAQEFLLFVFTHYRNDPEVLSDLLLMMIRTSAELQQTPGLQRSNLYFDSRWLKLLPLLVEELDKAFDDEPEGYIARELVPWISSIIFHAGPSADMYLDRERAVSVLLRITKSRCIGASLAAIVLARLYGDDADLAQEILCCERDLKMCIQSALDGSVFEDREFGCGPICVALARITAHQHVRRAFEERLPDFIKILEHNLWGPRHFSLDYYRIAQAACCQILRNYASSIVSNAILHRDAARALKKTAQELASETDMCEVAFNLRVEVRRTQRLLAKTAKQQHHDSDSGGSGDSGENDSKNDVDGGDDDDGGVSEAAPDSQQDEGGADDEHGDDVEAQAEERGGLF</sequence>
<proteinExistence type="predicted"/>
<organism evidence="3">
    <name type="scientific">Salpingoeca rosetta (strain ATCC 50818 / BSB-021)</name>
    <dbReference type="NCBI Taxonomy" id="946362"/>
    <lineage>
        <taxon>Eukaryota</taxon>
        <taxon>Choanoflagellata</taxon>
        <taxon>Craspedida</taxon>
        <taxon>Salpingoecidae</taxon>
        <taxon>Salpingoeca</taxon>
    </lineage>
</organism>